<dbReference type="Pfam" id="PF08386">
    <property type="entry name" value="Abhydrolase_4"/>
    <property type="match status" value="1"/>
</dbReference>
<comment type="caution">
    <text evidence="2">The sequence shown here is derived from an EMBL/GenBank/DDBJ whole genome shotgun (WGS) entry which is preliminary data.</text>
</comment>
<evidence type="ECO:0000313" key="3">
    <source>
        <dbReference type="Proteomes" id="UP000498740"/>
    </source>
</evidence>
<feature type="domain" description="Peptidase S33 tripeptidyl aminopeptidase-like C-terminal" evidence="1">
    <location>
        <begin position="1"/>
        <end position="41"/>
    </location>
</feature>
<organism evidence="2 3">
    <name type="scientific">Streptomyces microflavus</name>
    <name type="common">Streptomyces lipmanii</name>
    <dbReference type="NCBI Taxonomy" id="1919"/>
    <lineage>
        <taxon>Bacteria</taxon>
        <taxon>Bacillati</taxon>
        <taxon>Actinomycetota</taxon>
        <taxon>Actinomycetes</taxon>
        <taxon>Kitasatosporales</taxon>
        <taxon>Streptomycetaceae</taxon>
        <taxon>Streptomyces</taxon>
    </lineage>
</organism>
<evidence type="ECO:0000313" key="2">
    <source>
        <dbReference type="EMBL" id="GFN01670.1"/>
    </source>
</evidence>
<gene>
    <name evidence="2" type="ORF">Smic_02260</name>
</gene>
<sequence length="56" mass="5889">MLLLAGEFDLNSPPRAVAQCAELFPGAALVEQPGAGHHPWIDDPDRFVATASAFLG</sequence>
<protein>
    <recommendedName>
        <fullName evidence="1">Peptidase S33 tripeptidyl aminopeptidase-like C-terminal domain-containing protein</fullName>
    </recommendedName>
</protein>
<dbReference type="AlphaFoldDB" id="A0A7J0CGP2"/>
<proteinExistence type="predicted"/>
<dbReference type="Proteomes" id="UP000498740">
    <property type="component" value="Unassembled WGS sequence"/>
</dbReference>
<dbReference type="EMBL" id="BLWD01000001">
    <property type="protein sequence ID" value="GFN01670.1"/>
    <property type="molecule type" value="Genomic_DNA"/>
</dbReference>
<evidence type="ECO:0000259" key="1">
    <source>
        <dbReference type="Pfam" id="PF08386"/>
    </source>
</evidence>
<accession>A0A7J0CGP2</accession>
<dbReference type="InterPro" id="IPR013595">
    <property type="entry name" value="Pept_S33_TAP-like_C"/>
</dbReference>
<dbReference type="InterPro" id="IPR029058">
    <property type="entry name" value="AB_hydrolase_fold"/>
</dbReference>
<dbReference type="Gene3D" id="3.40.50.1820">
    <property type="entry name" value="alpha/beta hydrolase"/>
    <property type="match status" value="1"/>
</dbReference>
<name>A0A7J0CGP2_STRMI</name>
<reference evidence="2 3" key="1">
    <citation type="submission" date="2020-05" db="EMBL/GenBank/DDBJ databases">
        <title>Whole genome shotgun sequence of Streptomyces microflavus NBRC 13062.</title>
        <authorList>
            <person name="Komaki H."/>
            <person name="Tamura T."/>
        </authorList>
    </citation>
    <scope>NUCLEOTIDE SEQUENCE [LARGE SCALE GENOMIC DNA]</scope>
    <source>
        <strain evidence="2 3">NBRC 13062</strain>
    </source>
</reference>
<dbReference type="SUPFAM" id="SSF53474">
    <property type="entry name" value="alpha/beta-Hydrolases"/>
    <property type="match status" value="1"/>
</dbReference>